<comment type="caution">
    <text evidence="8">The sequence shown here is derived from an EMBL/GenBank/DDBJ whole genome shotgun (WGS) entry which is preliminary data.</text>
</comment>
<evidence type="ECO:0000313" key="8">
    <source>
        <dbReference type="EMBL" id="KMK52204.1"/>
    </source>
</evidence>
<dbReference type="Gene3D" id="3.40.50.2300">
    <property type="match status" value="1"/>
</dbReference>
<comment type="similarity">
    <text evidence="1">Belongs to the low molecular weight phosphotyrosine protein phosphatase family.</text>
</comment>
<gene>
    <name evidence="8" type="ORF">RO21_02085</name>
</gene>
<evidence type="ECO:0000256" key="2">
    <source>
        <dbReference type="ARBA" id="ARBA00013064"/>
    </source>
</evidence>
<dbReference type="CDD" id="cd16343">
    <property type="entry name" value="LMWPTP"/>
    <property type="match status" value="1"/>
</dbReference>
<dbReference type="Proteomes" id="UP000036270">
    <property type="component" value="Unassembled WGS sequence"/>
</dbReference>
<dbReference type="PRINTS" id="PR00719">
    <property type="entry name" value="LMWPTPASE"/>
</dbReference>
<dbReference type="InterPro" id="IPR036196">
    <property type="entry name" value="Ptyr_pPase_sf"/>
</dbReference>
<dbReference type="InterPro" id="IPR050438">
    <property type="entry name" value="LMW_PTPase"/>
</dbReference>
<name>A0A0J5P9I8_9PAST</name>
<dbReference type="InterPro" id="IPR023485">
    <property type="entry name" value="Ptyr_pPase"/>
</dbReference>
<evidence type="ECO:0000256" key="5">
    <source>
        <dbReference type="ARBA" id="ARBA00051722"/>
    </source>
</evidence>
<feature type="active site" evidence="6">
    <location>
        <position position="15"/>
    </location>
</feature>
<proteinExistence type="inferred from homology"/>
<feature type="active site" description="Proton donor" evidence="6">
    <location>
        <position position="118"/>
    </location>
</feature>
<keyword evidence="3" id="KW-0378">Hydrolase</keyword>
<dbReference type="InterPro" id="IPR017867">
    <property type="entry name" value="Tyr_phospatase_low_mol_wt"/>
</dbReference>
<keyword evidence="4" id="KW-0904">Protein phosphatase</keyword>
<dbReference type="RefSeq" id="WP_047976147.1">
    <property type="nucleotide sequence ID" value="NZ_JWIZ01000011.1"/>
</dbReference>
<reference evidence="8 9" key="1">
    <citation type="submission" date="2014-12" db="EMBL/GenBank/DDBJ databases">
        <title>Reclassification of Actinobacillus muris as Muribacter muris.</title>
        <authorList>
            <person name="Christensen H."/>
            <person name="Nicklas W."/>
            <person name="Bisgaard M."/>
        </authorList>
    </citation>
    <scope>NUCLEOTIDE SEQUENCE [LARGE SCALE GENOMIC DNA]</scope>
    <source>
        <strain evidence="8 9">Ackerman80-443D</strain>
    </source>
</reference>
<comment type="catalytic activity">
    <reaction evidence="5">
        <text>O-phospho-L-tyrosyl-[protein] + H2O = L-tyrosyl-[protein] + phosphate</text>
        <dbReference type="Rhea" id="RHEA:10684"/>
        <dbReference type="Rhea" id="RHEA-COMP:10136"/>
        <dbReference type="Rhea" id="RHEA-COMP:20101"/>
        <dbReference type="ChEBI" id="CHEBI:15377"/>
        <dbReference type="ChEBI" id="CHEBI:43474"/>
        <dbReference type="ChEBI" id="CHEBI:46858"/>
        <dbReference type="ChEBI" id="CHEBI:61978"/>
        <dbReference type="EC" id="3.1.3.48"/>
    </reaction>
</comment>
<dbReference type="PANTHER" id="PTHR11717:SF31">
    <property type="entry name" value="LOW MOLECULAR WEIGHT PROTEIN-TYROSINE-PHOSPHATASE ETP-RELATED"/>
    <property type="match status" value="1"/>
</dbReference>
<evidence type="ECO:0000256" key="4">
    <source>
        <dbReference type="ARBA" id="ARBA00022912"/>
    </source>
</evidence>
<evidence type="ECO:0000256" key="3">
    <source>
        <dbReference type="ARBA" id="ARBA00022801"/>
    </source>
</evidence>
<keyword evidence="9" id="KW-1185">Reference proteome</keyword>
<dbReference type="PANTHER" id="PTHR11717">
    <property type="entry name" value="LOW MOLECULAR WEIGHT PROTEIN TYROSINE PHOSPHATASE"/>
    <property type="match status" value="1"/>
</dbReference>
<evidence type="ECO:0000259" key="7">
    <source>
        <dbReference type="SMART" id="SM00226"/>
    </source>
</evidence>
<evidence type="ECO:0000256" key="6">
    <source>
        <dbReference type="PIRSR" id="PIRSR617867-1"/>
    </source>
</evidence>
<evidence type="ECO:0000256" key="1">
    <source>
        <dbReference type="ARBA" id="ARBA00011063"/>
    </source>
</evidence>
<dbReference type="SMART" id="SM00226">
    <property type="entry name" value="LMWPc"/>
    <property type="match status" value="1"/>
</dbReference>
<dbReference type="SUPFAM" id="SSF52788">
    <property type="entry name" value="Phosphotyrosine protein phosphatases I"/>
    <property type="match status" value="1"/>
</dbReference>
<organism evidence="8 9">
    <name type="scientific">Muribacter muris</name>
    <dbReference type="NCBI Taxonomy" id="67855"/>
    <lineage>
        <taxon>Bacteria</taxon>
        <taxon>Pseudomonadati</taxon>
        <taxon>Pseudomonadota</taxon>
        <taxon>Gammaproteobacteria</taxon>
        <taxon>Pasteurellales</taxon>
        <taxon>Pasteurellaceae</taxon>
        <taxon>Muribacter</taxon>
    </lineage>
</organism>
<dbReference type="Pfam" id="PF01451">
    <property type="entry name" value="LMWPc"/>
    <property type="match status" value="1"/>
</dbReference>
<dbReference type="STRING" id="67855.RO21_02085"/>
<accession>A0A0J5P9I8</accession>
<feature type="domain" description="Phosphotyrosine protein phosphatase I" evidence="7">
    <location>
        <begin position="3"/>
        <end position="144"/>
    </location>
</feature>
<dbReference type="PATRIC" id="fig|67855.3.peg.108"/>
<dbReference type="AlphaFoldDB" id="A0A0J5P9I8"/>
<dbReference type="GO" id="GO:0004725">
    <property type="term" value="F:protein tyrosine phosphatase activity"/>
    <property type="evidence" value="ECO:0007669"/>
    <property type="project" value="UniProtKB-EC"/>
</dbReference>
<dbReference type="EC" id="3.1.3.48" evidence="2"/>
<dbReference type="EMBL" id="JWIZ01000011">
    <property type="protein sequence ID" value="KMK52204.1"/>
    <property type="molecule type" value="Genomic_DNA"/>
</dbReference>
<evidence type="ECO:0000313" key="9">
    <source>
        <dbReference type="Proteomes" id="UP000036270"/>
    </source>
</evidence>
<feature type="active site" description="Nucleophile" evidence="6">
    <location>
        <position position="9"/>
    </location>
</feature>
<protein>
    <recommendedName>
        <fullName evidence="2">protein-tyrosine-phosphatase</fullName>
        <ecNumber evidence="2">3.1.3.48</ecNumber>
    </recommendedName>
</protein>
<sequence length="146" mass="16698">MFDNLLVVCMGNICRSPLGEMLLKDAFPNKLVRSAGIASLKSNLVGKSADRMMKIVAENYQIDLSSHQAQQLTPELCQQADLILVMEKKHIKMIECILPGVRGKTMLYGQWIGKEIPDPYRQSQEAFEYVFDIMFKATETWKQRLK</sequence>